<dbReference type="OrthoDB" id="426718at2759"/>
<organism evidence="3 4">
    <name type="scientific">Acaulospora morrowiae</name>
    <dbReference type="NCBI Taxonomy" id="94023"/>
    <lineage>
        <taxon>Eukaryota</taxon>
        <taxon>Fungi</taxon>
        <taxon>Fungi incertae sedis</taxon>
        <taxon>Mucoromycota</taxon>
        <taxon>Glomeromycotina</taxon>
        <taxon>Glomeromycetes</taxon>
        <taxon>Diversisporales</taxon>
        <taxon>Acaulosporaceae</taxon>
        <taxon>Acaulospora</taxon>
    </lineage>
</organism>
<feature type="non-terminal residue" evidence="3">
    <location>
        <position position="1"/>
    </location>
</feature>
<dbReference type="AlphaFoldDB" id="A0A9N9J0T2"/>
<dbReference type="GO" id="GO:0050080">
    <property type="term" value="F:malonyl-CoA decarboxylase activity"/>
    <property type="evidence" value="ECO:0007669"/>
    <property type="project" value="InterPro"/>
</dbReference>
<dbReference type="EMBL" id="CAJVPV010039506">
    <property type="protein sequence ID" value="CAG8758548.1"/>
    <property type="molecule type" value="Genomic_DNA"/>
</dbReference>
<dbReference type="InterPro" id="IPR038917">
    <property type="entry name" value="Malonyl_CoA_deC"/>
</dbReference>
<dbReference type="Proteomes" id="UP000789342">
    <property type="component" value="Unassembled WGS sequence"/>
</dbReference>
<dbReference type="GO" id="GO:2001294">
    <property type="term" value="P:malonyl-CoA catabolic process"/>
    <property type="evidence" value="ECO:0007669"/>
    <property type="project" value="TreeGrafter"/>
</dbReference>
<evidence type="ECO:0000259" key="2">
    <source>
        <dbReference type="Pfam" id="PF17408"/>
    </source>
</evidence>
<dbReference type="GO" id="GO:0006633">
    <property type="term" value="P:fatty acid biosynthetic process"/>
    <property type="evidence" value="ECO:0007669"/>
    <property type="project" value="InterPro"/>
</dbReference>
<dbReference type="InterPro" id="IPR007956">
    <property type="entry name" value="Malonyl_CoA_deC_C"/>
</dbReference>
<sequence>LANELISDVISKKRTEGDSFQITKTKECVEFYKNLDKEDKIKFLRVLYRNFGGYNSSLILRFCVPREKSVEAAQRYINSFNEDPYGRAAVRAEMVLRHSMIPSHDAFFDHMVALPGGTKFLVDMRADLLQHIRENNHDVGLTALNEYLKHKLASWLLGNITLRRITWDSPGSILENLTKYEAVHVIKDWKDLKRRVGSGRRLFAFFHSEMPHDPLIFINVALVKELTGDVLTILKEPSPGASLKYEE</sequence>
<evidence type="ECO:0000313" key="4">
    <source>
        <dbReference type="Proteomes" id="UP000789342"/>
    </source>
</evidence>
<reference evidence="3" key="1">
    <citation type="submission" date="2021-06" db="EMBL/GenBank/DDBJ databases">
        <authorList>
            <person name="Kallberg Y."/>
            <person name="Tangrot J."/>
            <person name="Rosling A."/>
        </authorList>
    </citation>
    <scope>NUCLEOTIDE SEQUENCE</scope>
    <source>
        <strain evidence="3">CL551</strain>
    </source>
</reference>
<dbReference type="InterPro" id="IPR035372">
    <property type="entry name" value="MCD_N"/>
</dbReference>
<dbReference type="PANTHER" id="PTHR28641">
    <property type="match status" value="1"/>
</dbReference>
<feature type="non-terminal residue" evidence="3">
    <location>
        <position position="247"/>
    </location>
</feature>
<accession>A0A9N9J0T2</accession>
<dbReference type="Pfam" id="PF05292">
    <property type="entry name" value="MCD"/>
    <property type="match status" value="1"/>
</dbReference>
<comment type="caution">
    <text evidence="3">The sequence shown here is derived from an EMBL/GenBank/DDBJ whole genome shotgun (WGS) entry which is preliminary data.</text>
</comment>
<dbReference type="PANTHER" id="PTHR28641:SF1">
    <property type="entry name" value="MALONYL-COA DECARBOXYLASE, MITOCHONDRIAL"/>
    <property type="match status" value="1"/>
</dbReference>
<evidence type="ECO:0000259" key="1">
    <source>
        <dbReference type="Pfam" id="PF05292"/>
    </source>
</evidence>
<feature type="domain" description="Malonyl-CoA decarboxylase C-terminal" evidence="1">
    <location>
        <begin position="158"/>
        <end position="239"/>
    </location>
</feature>
<name>A0A9N9J0T2_9GLOM</name>
<proteinExistence type="predicted"/>
<dbReference type="InterPro" id="IPR042303">
    <property type="entry name" value="Malonyl_CoA_deC_C_sf"/>
</dbReference>
<feature type="domain" description="Malonyl-CoA decarboxylase N-terminal" evidence="2">
    <location>
        <begin position="70"/>
        <end position="155"/>
    </location>
</feature>
<keyword evidence="4" id="KW-1185">Reference proteome</keyword>
<gene>
    <name evidence="3" type="ORF">AMORRO_LOCUS15762</name>
</gene>
<dbReference type="GO" id="GO:0005759">
    <property type="term" value="C:mitochondrial matrix"/>
    <property type="evidence" value="ECO:0007669"/>
    <property type="project" value="TreeGrafter"/>
</dbReference>
<dbReference type="Gene3D" id="1.20.140.90">
    <property type="entry name" value="Malonyl-CoA decarboxylase, oligemerization domain"/>
    <property type="match status" value="1"/>
</dbReference>
<dbReference type="Gene3D" id="3.40.630.150">
    <property type="entry name" value="Malonyl-CoA decarboxylase, catalytic domain"/>
    <property type="match status" value="1"/>
</dbReference>
<protein>
    <submittedName>
        <fullName evidence="3">18777_t:CDS:1</fullName>
    </submittedName>
</protein>
<dbReference type="Pfam" id="PF17408">
    <property type="entry name" value="MCD_N"/>
    <property type="match status" value="1"/>
</dbReference>
<dbReference type="GO" id="GO:0005782">
    <property type="term" value="C:peroxisomal matrix"/>
    <property type="evidence" value="ECO:0007669"/>
    <property type="project" value="TreeGrafter"/>
</dbReference>
<dbReference type="InterPro" id="IPR038351">
    <property type="entry name" value="MCD_N_sf"/>
</dbReference>
<dbReference type="GO" id="GO:0006085">
    <property type="term" value="P:acetyl-CoA biosynthetic process"/>
    <property type="evidence" value="ECO:0007669"/>
    <property type="project" value="TreeGrafter"/>
</dbReference>
<evidence type="ECO:0000313" key="3">
    <source>
        <dbReference type="EMBL" id="CAG8758548.1"/>
    </source>
</evidence>